<proteinExistence type="predicted"/>
<sequence length="84" mass="9511">MASLVHPEIRMLDRHGHCSGLFSGSDLFDLFGQLFHERFPRLRSGVAIDSTKHSARGNSLPLSYRLTRRGFVSPQSRRTSTRPT</sequence>
<name>A4VLP6_STUS1</name>
<dbReference type="AlphaFoldDB" id="A4VLP6"/>
<organism evidence="1 2">
    <name type="scientific">Stutzerimonas stutzeri (strain A1501)</name>
    <name type="common">Pseudomonas stutzeri</name>
    <dbReference type="NCBI Taxonomy" id="379731"/>
    <lineage>
        <taxon>Bacteria</taxon>
        <taxon>Pseudomonadati</taxon>
        <taxon>Pseudomonadota</taxon>
        <taxon>Gammaproteobacteria</taxon>
        <taxon>Pseudomonadales</taxon>
        <taxon>Pseudomonadaceae</taxon>
        <taxon>Stutzerimonas</taxon>
    </lineage>
</organism>
<gene>
    <name evidence="1" type="ordered locus">PST_2238</name>
</gene>
<evidence type="ECO:0000313" key="2">
    <source>
        <dbReference type="Proteomes" id="UP000000233"/>
    </source>
</evidence>
<evidence type="ECO:0000313" key="1">
    <source>
        <dbReference type="EMBL" id="ABP79897.1"/>
    </source>
</evidence>
<accession>A4VLP6</accession>
<dbReference type="HOGENOM" id="CLU_2525071_0_0_6"/>
<reference evidence="1 2" key="1">
    <citation type="journal article" date="2008" name="Proc. Natl. Acad. Sci. U.S.A.">
        <title>Nitrogen fixation island and rhizosphere competence traits in the genome of root-associated Pseudomonas stutzeri A1501.</title>
        <authorList>
            <person name="Yan Y."/>
            <person name="Yang J."/>
            <person name="Dou Y."/>
            <person name="Chen M."/>
            <person name="Ping S."/>
            <person name="Peng J."/>
            <person name="Lu W."/>
            <person name="Zhang W."/>
            <person name="Yao Z."/>
            <person name="Li H."/>
            <person name="Liu W."/>
            <person name="He S."/>
            <person name="Geng L."/>
            <person name="Zhang X."/>
            <person name="Yang F."/>
            <person name="Yu H."/>
            <person name="Zhan Y."/>
            <person name="Li D."/>
            <person name="Lin Z."/>
            <person name="Wang Y."/>
            <person name="Elmerich C."/>
            <person name="Lin M."/>
            <person name="Jin Q."/>
        </authorList>
    </citation>
    <scope>NUCLEOTIDE SEQUENCE [LARGE SCALE GENOMIC DNA]</scope>
    <source>
        <strain evidence="1 2">A1501</strain>
    </source>
</reference>
<dbReference type="EMBL" id="CP000304">
    <property type="protein sequence ID" value="ABP79897.1"/>
    <property type="molecule type" value="Genomic_DNA"/>
</dbReference>
<protein>
    <submittedName>
        <fullName evidence="1">Uncharacterized protein</fullName>
    </submittedName>
</protein>
<keyword evidence="2" id="KW-1185">Reference proteome</keyword>
<dbReference type="KEGG" id="psa:PST_2238"/>
<dbReference type="Proteomes" id="UP000000233">
    <property type="component" value="Chromosome"/>
</dbReference>